<dbReference type="Pfam" id="PF05305">
    <property type="entry name" value="DUF732"/>
    <property type="match status" value="1"/>
</dbReference>
<evidence type="ECO:0000313" key="4">
    <source>
        <dbReference type="Proteomes" id="UP000465609"/>
    </source>
</evidence>
<protein>
    <recommendedName>
        <fullName evidence="2">DUF732 domain-containing protein</fullName>
    </recommendedName>
</protein>
<keyword evidence="1" id="KW-0732">Signal</keyword>
<feature type="signal peptide" evidence="1">
    <location>
        <begin position="1"/>
        <end position="27"/>
    </location>
</feature>
<dbReference type="Proteomes" id="UP000465609">
    <property type="component" value="Chromosome"/>
</dbReference>
<evidence type="ECO:0000313" key="3">
    <source>
        <dbReference type="EMBL" id="BBX84166.1"/>
    </source>
</evidence>
<gene>
    <name evidence="3" type="ORF">MAUB_20390</name>
</gene>
<feature type="chain" id="PRO_5045626407" description="DUF732 domain-containing protein" evidence="1">
    <location>
        <begin position="28"/>
        <end position="104"/>
    </location>
</feature>
<feature type="domain" description="DUF732" evidence="2">
    <location>
        <begin position="28"/>
        <end position="102"/>
    </location>
</feature>
<evidence type="ECO:0000256" key="1">
    <source>
        <dbReference type="SAM" id="SignalP"/>
    </source>
</evidence>
<dbReference type="EMBL" id="AP022577">
    <property type="protein sequence ID" value="BBX84166.1"/>
    <property type="molecule type" value="Genomic_DNA"/>
</dbReference>
<evidence type="ECO:0000259" key="2">
    <source>
        <dbReference type="Pfam" id="PF05305"/>
    </source>
</evidence>
<organism evidence="3 4">
    <name type="scientific">Mycolicibacterium aubagnense</name>
    <dbReference type="NCBI Taxonomy" id="319707"/>
    <lineage>
        <taxon>Bacteria</taxon>
        <taxon>Bacillati</taxon>
        <taxon>Actinomycetota</taxon>
        <taxon>Actinomycetes</taxon>
        <taxon>Mycobacteriales</taxon>
        <taxon>Mycobacteriaceae</taxon>
        <taxon>Mycolicibacterium</taxon>
    </lineage>
</organism>
<reference evidence="3 4" key="1">
    <citation type="journal article" date="2019" name="Emerg. Microbes Infect.">
        <title>Comprehensive subspecies identification of 175 nontuberculous mycobacteria species based on 7547 genomic profiles.</title>
        <authorList>
            <person name="Matsumoto Y."/>
            <person name="Kinjo T."/>
            <person name="Motooka D."/>
            <person name="Nabeya D."/>
            <person name="Jung N."/>
            <person name="Uechi K."/>
            <person name="Horii T."/>
            <person name="Iida T."/>
            <person name="Fujita J."/>
            <person name="Nakamura S."/>
        </authorList>
    </citation>
    <scope>NUCLEOTIDE SEQUENCE [LARGE SCALE GENOMIC DNA]</scope>
    <source>
        <strain evidence="3 4">JCM 15296</strain>
    </source>
</reference>
<accession>A0ABN5YQU3</accession>
<proteinExistence type="predicted"/>
<name>A0ABN5YQU3_9MYCO</name>
<keyword evidence="4" id="KW-1185">Reference proteome</keyword>
<dbReference type="InterPro" id="IPR007969">
    <property type="entry name" value="DUF732"/>
</dbReference>
<sequence>MRKQLATGIGVAVVLAGGFVGASPAHADDQSFLNELRADNFPGLSFAGQQMPDGAVVAQGYMACNRLHLGQSADDLIAQVNPGDANIGRMLVHAAQRNLCPDTL</sequence>